<dbReference type="Gene3D" id="3.30.230.10">
    <property type="match status" value="1"/>
</dbReference>
<dbReference type="GO" id="GO:0004176">
    <property type="term" value="F:ATP-dependent peptidase activity"/>
    <property type="evidence" value="ECO:0007669"/>
    <property type="project" value="InterPro"/>
</dbReference>
<dbReference type="Pfam" id="PF05362">
    <property type="entry name" value="Lon_C"/>
    <property type="match status" value="1"/>
</dbReference>
<dbReference type="GO" id="GO:0004252">
    <property type="term" value="F:serine-type endopeptidase activity"/>
    <property type="evidence" value="ECO:0007669"/>
    <property type="project" value="InterPro"/>
</dbReference>
<dbReference type="InterPro" id="IPR008269">
    <property type="entry name" value="Lon_proteolytic"/>
</dbReference>
<dbReference type="Proteomes" id="UP000063953">
    <property type="component" value="Chromosome"/>
</dbReference>
<dbReference type="EMBL" id="CP012365">
    <property type="protein sequence ID" value="AKX58599.1"/>
    <property type="molecule type" value="Genomic_DNA"/>
</dbReference>
<dbReference type="InterPro" id="IPR014721">
    <property type="entry name" value="Ribsml_uS5_D2-typ_fold_subgr"/>
</dbReference>
<sequence>MPGLYRIEIQATKGTGKLATPGLWNSSSAHVQVKIAFDYFKANANCISASVHLQSAGLLNDMSLGCLVAFASGLLGRPTQNKMVILGYMSLGGNIITVESIAECLQVAFDAGGKRVALPMVSAIDIPNIPSELFTKFQTSFYVDPVDAVMKALGVD</sequence>
<accession>A0A0K1XBI7</accession>
<dbReference type="STRING" id="1697053.AKN87_02470"/>
<evidence type="ECO:0000313" key="3">
    <source>
        <dbReference type="Proteomes" id="UP000063953"/>
    </source>
</evidence>
<organism evidence="2 3">
    <name type="scientific">Thiopseudomonas alkaliphila</name>
    <dbReference type="NCBI Taxonomy" id="1697053"/>
    <lineage>
        <taxon>Bacteria</taxon>
        <taxon>Pseudomonadati</taxon>
        <taxon>Pseudomonadota</taxon>
        <taxon>Gammaproteobacteria</taxon>
        <taxon>Pseudomonadales</taxon>
        <taxon>Pseudomonadaceae</taxon>
        <taxon>Thiopseudomonas</taxon>
    </lineage>
</organism>
<proteinExistence type="predicted"/>
<dbReference type="InterPro" id="IPR020568">
    <property type="entry name" value="Ribosomal_Su5_D2-typ_SF"/>
</dbReference>
<dbReference type="RefSeq" id="WP_053099500.1">
    <property type="nucleotide sequence ID" value="NZ_CP012365.1"/>
</dbReference>
<dbReference type="SUPFAM" id="SSF54211">
    <property type="entry name" value="Ribosomal protein S5 domain 2-like"/>
    <property type="match status" value="1"/>
</dbReference>
<dbReference type="PATRIC" id="fig|1698449.3.peg.112"/>
<protein>
    <recommendedName>
        <fullName evidence="1">Lon proteolytic domain-containing protein</fullName>
    </recommendedName>
</protein>
<reference evidence="2 3" key="1">
    <citation type="journal article" date="2015" name="Genome Announc.">
        <title>Genome Sequences of Oblitimonas alkaliphila gen. nov. sp. nov. (Proposed), a Novel Bacterium of the Pseudomonadaceae Family.</title>
        <authorList>
            <person name="Lauer A.C."/>
            <person name="Nicholson A.C."/>
            <person name="Humrighouse B.W."/>
            <person name="Emery B."/>
            <person name="Drobish A."/>
            <person name="Juieng P."/>
            <person name="Loparev V."/>
            <person name="McQuiston J.R."/>
        </authorList>
    </citation>
    <scope>NUCLEOTIDE SEQUENCE [LARGE SCALE GENOMIC DNA]</scope>
    <source>
        <strain evidence="2 3">E5571</strain>
    </source>
</reference>
<keyword evidence="3" id="KW-1185">Reference proteome</keyword>
<evidence type="ECO:0000313" key="2">
    <source>
        <dbReference type="EMBL" id="AKX58599.1"/>
    </source>
</evidence>
<name>A0A0K1XBI7_9GAMM</name>
<dbReference type="GO" id="GO:0006508">
    <property type="term" value="P:proteolysis"/>
    <property type="evidence" value="ECO:0007669"/>
    <property type="project" value="InterPro"/>
</dbReference>
<feature type="domain" description="Lon proteolytic" evidence="1">
    <location>
        <begin position="66"/>
        <end position="152"/>
    </location>
</feature>
<dbReference type="AlphaFoldDB" id="A0A0K1XBI7"/>
<evidence type="ECO:0000259" key="1">
    <source>
        <dbReference type="Pfam" id="PF05362"/>
    </source>
</evidence>
<gene>
    <name evidence="2" type="ORF">AKN88_00565</name>
</gene>